<organism evidence="1 2">
    <name type="scientific">Hoeflea phototrophica (strain DSM 17068 / NCIMB 14078 / DFL-43)</name>
    <dbReference type="NCBI Taxonomy" id="411684"/>
    <lineage>
        <taxon>Bacteria</taxon>
        <taxon>Pseudomonadati</taxon>
        <taxon>Pseudomonadota</taxon>
        <taxon>Alphaproteobacteria</taxon>
        <taxon>Hyphomicrobiales</taxon>
        <taxon>Rhizobiaceae</taxon>
        <taxon>Hoeflea</taxon>
    </lineage>
</organism>
<reference evidence="1 2" key="1">
    <citation type="submission" date="2007-10" db="EMBL/GenBank/DDBJ databases">
        <authorList>
            <person name="Wagner-Dobler I."/>
            <person name="Ferriera S."/>
            <person name="Johnson J."/>
            <person name="Kravitz S."/>
            <person name="Beeson K."/>
            <person name="Sutton G."/>
            <person name="Rogers Y.-H."/>
            <person name="Friedman R."/>
            <person name="Frazier M."/>
            <person name="Venter J.C."/>
        </authorList>
    </citation>
    <scope>NUCLEOTIDE SEQUENCE [LARGE SCALE GENOMIC DNA]</scope>
    <source>
        <strain evidence="1 2">DFL-43</strain>
    </source>
</reference>
<dbReference type="Proteomes" id="UP000004291">
    <property type="component" value="Chromosome"/>
</dbReference>
<name>A9CZT4_HOEPD</name>
<dbReference type="SUPFAM" id="SSF53756">
    <property type="entry name" value="UDP-Glycosyltransferase/glycogen phosphorylase"/>
    <property type="match status" value="1"/>
</dbReference>
<proteinExistence type="predicted"/>
<dbReference type="AlphaFoldDB" id="A9CZT4"/>
<protein>
    <submittedName>
        <fullName evidence="1">Uncharacterized protein</fullName>
    </submittedName>
</protein>
<dbReference type="InterPro" id="IPR043148">
    <property type="entry name" value="TagF_C"/>
</dbReference>
<sequence>MCRIYEKKIKGINPDLIILPEDVVGIVSPQIIKAAHRLGIPSLILPYTIANQEEAFRSLSAQPAYQRTHPANWVISLLYPRWVMERDGISLVRLPGPHLLGHEFTGTTPPDPWMMNSGFANAIAVENRAMLDYYRDAGLPDSKLRLVGAVYDDYLAKYRLNKEAELANLRQELGLAEGKPVLTIVGCPDQSSGHHPGGFEYEDMADMCKHIAEALQPLKVHYEIVVRPHPNFLKMGDLLEEAGFRKTTVDTARLIALSDAIVAFASATIRWAIACGVPVVNYDVFQFNYDDYKGFEGVVHANSLKEFDDALRRLVPHQEDFALLKRKQAEICEDWGRLDGRSVERIVGLIEELRSEKPVSRRSA</sequence>
<dbReference type="STRING" id="411684.HPDFL43_01545"/>
<keyword evidence="2" id="KW-1185">Reference proteome</keyword>
<dbReference type="eggNOG" id="COG0438">
    <property type="taxonomic scope" value="Bacteria"/>
</dbReference>
<reference evidence="1 2" key="2">
    <citation type="submission" date="2012-06" db="EMBL/GenBank/DDBJ databases">
        <authorList>
            <person name="Fiebig A."/>
        </authorList>
    </citation>
    <scope>NUCLEOTIDE SEQUENCE [LARGE SCALE GENOMIC DNA]</scope>
    <source>
        <strain evidence="1 2">DFL-43</strain>
    </source>
</reference>
<dbReference type="Gene3D" id="3.40.50.12580">
    <property type="match status" value="1"/>
</dbReference>
<gene>
    <name evidence="1" type="ORF">HPDFL43_01545</name>
</gene>
<evidence type="ECO:0000313" key="2">
    <source>
        <dbReference type="Proteomes" id="UP000004291"/>
    </source>
</evidence>
<evidence type="ECO:0000313" key="1">
    <source>
        <dbReference type="EMBL" id="EDQ34840.2"/>
    </source>
</evidence>
<dbReference type="EMBL" id="ABIA03000002">
    <property type="protein sequence ID" value="EDQ34840.2"/>
    <property type="molecule type" value="Genomic_DNA"/>
</dbReference>
<accession>A9CZT4</accession>
<comment type="caution">
    <text evidence="1">The sequence shown here is derived from an EMBL/GenBank/DDBJ whole genome shotgun (WGS) entry which is preliminary data.</text>
</comment>
<dbReference type="HOGENOM" id="CLU_760242_0_0_5"/>